<organism evidence="4 5">
    <name type="scientific">Idiomarina aquatica</name>
    <dbReference type="NCBI Taxonomy" id="1327752"/>
    <lineage>
        <taxon>Bacteria</taxon>
        <taxon>Pseudomonadati</taxon>
        <taxon>Pseudomonadota</taxon>
        <taxon>Gammaproteobacteria</taxon>
        <taxon>Alteromonadales</taxon>
        <taxon>Idiomarinaceae</taxon>
        <taxon>Idiomarina</taxon>
    </lineage>
</organism>
<keyword evidence="3" id="KW-0472">Membrane</keyword>
<keyword evidence="3" id="KW-1133">Transmembrane helix</keyword>
<sequence>MHYPNSRQFAFSLIELMVVIAIIAILSSLAIPAYHQYTQRAKATQALQHAQPLQLAIALCWQLEGNLDACASPGVNGIPELPTPLPESLSDLSLQPAGVITLQLKEVKVDNQPVSVSLVPAEQQGMLAWQTQCSDFNSGRSVIANCNAGLMP</sequence>
<dbReference type="EMBL" id="SNXI01000008">
    <property type="protein sequence ID" value="TDP32669.1"/>
    <property type="molecule type" value="Genomic_DNA"/>
</dbReference>
<dbReference type="RefSeq" id="WP_133539671.1">
    <property type="nucleotide sequence ID" value="NZ_SNXI01000008.1"/>
</dbReference>
<dbReference type="GO" id="GO:0044096">
    <property type="term" value="C:type IV pilus"/>
    <property type="evidence" value="ECO:0007669"/>
    <property type="project" value="TreeGrafter"/>
</dbReference>
<dbReference type="GO" id="GO:0043107">
    <property type="term" value="P:type IV pilus-dependent motility"/>
    <property type="evidence" value="ECO:0007669"/>
    <property type="project" value="TreeGrafter"/>
</dbReference>
<dbReference type="Proteomes" id="UP000295531">
    <property type="component" value="Unassembled WGS sequence"/>
</dbReference>
<evidence type="ECO:0000313" key="4">
    <source>
        <dbReference type="EMBL" id="TDP32669.1"/>
    </source>
</evidence>
<dbReference type="PANTHER" id="PTHR30093">
    <property type="entry name" value="GENERAL SECRETION PATHWAY PROTEIN G"/>
    <property type="match status" value="1"/>
</dbReference>
<evidence type="ECO:0000256" key="2">
    <source>
        <dbReference type="ARBA" id="ARBA00022481"/>
    </source>
</evidence>
<gene>
    <name evidence="4" type="ORF">DEU29_10813</name>
</gene>
<dbReference type="SUPFAM" id="SSF54523">
    <property type="entry name" value="Pili subunits"/>
    <property type="match status" value="1"/>
</dbReference>
<keyword evidence="3" id="KW-0812">Transmembrane</keyword>
<keyword evidence="5" id="KW-1185">Reference proteome</keyword>
<dbReference type="OrthoDB" id="5918848at2"/>
<evidence type="ECO:0000313" key="5">
    <source>
        <dbReference type="Proteomes" id="UP000295531"/>
    </source>
</evidence>
<dbReference type="PANTHER" id="PTHR30093:SF34">
    <property type="entry name" value="PREPILIN PEPTIDASE-DEPENDENT PROTEIN D"/>
    <property type="match status" value="1"/>
</dbReference>
<evidence type="ECO:0000256" key="3">
    <source>
        <dbReference type="SAM" id="Phobius"/>
    </source>
</evidence>
<feature type="transmembrane region" description="Helical" evidence="3">
    <location>
        <begin position="12"/>
        <end position="34"/>
    </location>
</feature>
<protein>
    <submittedName>
        <fullName evidence="4">Prepilin peptidase dependent protein D</fullName>
    </submittedName>
</protein>
<name>A0A4R6P958_9GAMM</name>
<proteinExistence type="inferred from homology"/>
<dbReference type="NCBIfam" id="TIGR02532">
    <property type="entry name" value="IV_pilin_GFxxxE"/>
    <property type="match status" value="1"/>
</dbReference>
<keyword evidence="2" id="KW-0488">Methylation</keyword>
<dbReference type="InterPro" id="IPR012902">
    <property type="entry name" value="N_methyl_site"/>
</dbReference>
<dbReference type="Gene3D" id="3.30.700.10">
    <property type="entry name" value="Glycoprotein, Type 4 Pilin"/>
    <property type="match status" value="1"/>
</dbReference>
<dbReference type="Pfam" id="PF07963">
    <property type="entry name" value="N_methyl"/>
    <property type="match status" value="1"/>
</dbReference>
<reference evidence="4 5" key="1">
    <citation type="submission" date="2019-03" db="EMBL/GenBank/DDBJ databases">
        <title>Freshwater and sediment microbial communities from various areas in North America, analyzing microbe dynamics in response to fracking.</title>
        <authorList>
            <person name="Lamendella R."/>
        </authorList>
    </citation>
    <scope>NUCLEOTIDE SEQUENCE [LARGE SCALE GENOMIC DNA]</scope>
    <source>
        <strain evidence="4 5">18_TX</strain>
    </source>
</reference>
<dbReference type="InterPro" id="IPR045584">
    <property type="entry name" value="Pilin-like"/>
</dbReference>
<dbReference type="AlphaFoldDB" id="A0A4R6P958"/>
<accession>A0A4R6P958</accession>
<comment type="caution">
    <text evidence="4">The sequence shown here is derived from an EMBL/GenBank/DDBJ whole genome shotgun (WGS) entry which is preliminary data.</text>
</comment>
<evidence type="ECO:0000256" key="1">
    <source>
        <dbReference type="ARBA" id="ARBA00005233"/>
    </source>
</evidence>
<comment type="similarity">
    <text evidence="1">Belongs to the N-Me-Phe pilin family.</text>
</comment>